<proteinExistence type="predicted"/>
<evidence type="ECO:0000313" key="1">
    <source>
        <dbReference type="EMBL" id="BBC80486.1"/>
    </source>
</evidence>
<dbReference type="AlphaFoldDB" id="A0A2Z5ZJ11"/>
<dbReference type="Proteomes" id="UP000270034">
    <property type="component" value="Chromosome"/>
</dbReference>
<dbReference type="EMBL" id="AP018515">
    <property type="protein sequence ID" value="BBC80486.1"/>
    <property type="molecule type" value="Genomic_DNA"/>
</dbReference>
<dbReference type="KEGG" id="aot:AcetOri_orf03205"/>
<reference evidence="1 2" key="1">
    <citation type="submission" date="2018-02" db="EMBL/GenBank/DDBJ databases">
        <title>Acetobacter orientalis genome.</title>
        <authorList>
            <person name="Nakashima N."/>
            <person name="Tamura T."/>
        </authorList>
    </citation>
    <scope>NUCLEOTIDE SEQUENCE [LARGE SCALE GENOMIC DNA]</scope>
    <source>
        <strain evidence="1 2">FAN1</strain>
    </source>
</reference>
<gene>
    <name evidence="1" type="ORF">AcetOrient_orf03205</name>
</gene>
<name>A0A2Z5ZJ11_9PROT</name>
<evidence type="ECO:0000313" key="2">
    <source>
        <dbReference type="Proteomes" id="UP000270034"/>
    </source>
</evidence>
<protein>
    <submittedName>
        <fullName evidence="1">Uncharacterized protein</fullName>
    </submittedName>
</protein>
<sequence>MQPRRNSSSLTAAWPLARTAQGSLPPLIPWGGHCWFWA</sequence>
<organism evidence="1 2">
    <name type="scientific">Acetobacter orientalis</name>
    <dbReference type="NCBI Taxonomy" id="146474"/>
    <lineage>
        <taxon>Bacteria</taxon>
        <taxon>Pseudomonadati</taxon>
        <taxon>Pseudomonadota</taxon>
        <taxon>Alphaproteobacteria</taxon>
        <taxon>Acetobacterales</taxon>
        <taxon>Acetobacteraceae</taxon>
        <taxon>Acetobacter</taxon>
    </lineage>
</organism>
<accession>A0A2Z5ZJ11</accession>